<dbReference type="Pfam" id="PF00168">
    <property type="entry name" value="C2"/>
    <property type="match status" value="2"/>
</dbReference>
<dbReference type="SUPFAM" id="SSF49562">
    <property type="entry name" value="C2 domain (Calcium/lipid-binding domain, CaLB)"/>
    <property type="match status" value="2"/>
</dbReference>
<reference evidence="4 5" key="1">
    <citation type="journal article" date="2015" name="Genome Biol. Evol.">
        <title>Phylogenomic analyses indicate that early fungi evolved digesting cell walls of algal ancestors of land plants.</title>
        <authorList>
            <person name="Chang Y."/>
            <person name="Wang S."/>
            <person name="Sekimoto S."/>
            <person name="Aerts A.L."/>
            <person name="Choi C."/>
            <person name="Clum A."/>
            <person name="LaButti K.M."/>
            <person name="Lindquist E.A."/>
            <person name="Yee Ngan C."/>
            <person name="Ohm R.A."/>
            <person name="Salamov A.A."/>
            <person name="Grigoriev I.V."/>
            <person name="Spatafora J.W."/>
            <person name="Berbee M.L."/>
        </authorList>
    </citation>
    <scope>NUCLEOTIDE SEQUENCE [LARGE SCALE GENOMIC DNA]</scope>
    <source>
        <strain evidence="4 5">JEL478</strain>
    </source>
</reference>
<proteinExistence type="inferred from homology"/>
<dbReference type="InterPro" id="IPR037768">
    <property type="entry name" value="C2B_Copine"/>
</dbReference>
<dbReference type="SUPFAM" id="SSF53300">
    <property type="entry name" value="vWA-like"/>
    <property type="match status" value="1"/>
</dbReference>
<evidence type="ECO:0000313" key="5">
    <source>
        <dbReference type="Proteomes" id="UP000070544"/>
    </source>
</evidence>
<dbReference type="InterPro" id="IPR035892">
    <property type="entry name" value="C2_domain_sf"/>
</dbReference>
<sequence>MSYPYSTDQHPPLQNWAPPVHPTQNHQCAQQQQQPNPHAHQAQSYYQPYFSPPGQQYAPPPPHAQQYPPSSQPHSTYPPPHVQHQQYAAPPISYLPPPSQQLPSALVYPPATGPPPSYPTQYTQTPLATQYQTYQTSPGQFTTKTSSAPPPRNAPPIMPQAKVELHISCTNLPSKDVLSKSDPRVHVFLETFVSEHVGAGAGLHRRSTFVRQWTEIGVTEIIKDNRNPKFSTAISASYFFELTQLLRFVVVDIDDYRPGAPPQEQDYIGYVEAPLATIVQGSHARRFERPLIGEVPPGMGFRPSGMVHSNTITAAQATAGGVRFNSGANELTPGARGALPPAASGARNLATIRVSAEEVLDAQSEAARIVYKFRIKCENLDKKDLFGASDAYVVLSKPRSGGEGAHTGQGDWVVVHKTEVVMNNANPTFREFEIPAVKLNGGDPNRQLLWEVWEWDKNSPDDLIGQFKASAREVLGSDKATGGKRYELINEKKQARKGKSYSNSGILYVDYFAEQRQPLFMDYIAGGCELSLAISVDFTASNGDPQQMGSLHYRDPFGQLNSYQRALLGVGQVLEAYDSDKCFPAYGFGAKILVPTSNDYLVSHLFPLNLNMSNPHVVGVNGLLEAYGISLNRVVLHGPTNFAPTLRSVNAWARDGYVPGERILRRYSVLLIVTDGAVSDVDDTIAAIVDASTLPLSIIIVGVGNADFSSMELFDADRGMLRSGNRVAERDVVQFVPFRDFPHEVTLSQATLAEVPKQFLEFCRKRDLFPFSAQ</sequence>
<dbReference type="Pfam" id="PF07002">
    <property type="entry name" value="Copine"/>
    <property type="match status" value="1"/>
</dbReference>
<name>A0A139AR74_GONPJ</name>
<dbReference type="Proteomes" id="UP000070544">
    <property type="component" value="Unassembled WGS sequence"/>
</dbReference>
<dbReference type="InterPro" id="IPR036465">
    <property type="entry name" value="vWFA_dom_sf"/>
</dbReference>
<dbReference type="Gene3D" id="2.60.40.150">
    <property type="entry name" value="C2 domain"/>
    <property type="match status" value="2"/>
</dbReference>
<dbReference type="SMART" id="SM00239">
    <property type="entry name" value="C2"/>
    <property type="match status" value="2"/>
</dbReference>
<dbReference type="InterPro" id="IPR010734">
    <property type="entry name" value="Copine_C"/>
</dbReference>
<feature type="domain" description="C2" evidence="3">
    <location>
        <begin position="143"/>
        <end position="291"/>
    </location>
</feature>
<feature type="region of interest" description="Disordered" evidence="2">
    <location>
        <begin position="1"/>
        <end position="123"/>
    </location>
</feature>
<dbReference type="GO" id="GO:0071277">
    <property type="term" value="P:cellular response to calcium ion"/>
    <property type="evidence" value="ECO:0007669"/>
    <property type="project" value="TreeGrafter"/>
</dbReference>
<dbReference type="PANTHER" id="PTHR10857">
    <property type="entry name" value="COPINE"/>
    <property type="match status" value="1"/>
</dbReference>
<feature type="compositionally biased region" description="Low complexity" evidence="2">
    <location>
        <begin position="64"/>
        <end position="75"/>
    </location>
</feature>
<dbReference type="GO" id="GO:0005886">
    <property type="term" value="C:plasma membrane"/>
    <property type="evidence" value="ECO:0007669"/>
    <property type="project" value="TreeGrafter"/>
</dbReference>
<dbReference type="GO" id="GO:0005544">
    <property type="term" value="F:calcium-dependent phospholipid binding"/>
    <property type="evidence" value="ECO:0007669"/>
    <property type="project" value="InterPro"/>
</dbReference>
<feature type="compositionally biased region" description="Low complexity" evidence="2">
    <location>
        <begin position="101"/>
        <end position="110"/>
    </location>
</feature>
<comment type="similarity">
    <text evidence="1">Belongs to the copine family.</text>
</comment>
<feature type="compositionally biased region" description="Low complexity" evidence="2">
    <location>
        <begin position="24"/>
        <end position="43"/>
    </location>
</feature>
<dbReference type="EMBL" id="KQ965740">
    <property type="protein sequence ID" value="KXS19023.1"/>
    <property type="molecule type" value="Genomic_DNA"/>
</dbReference>
<dbReference type="OrthoDB" id="5855668at2759"/>
<accession>A0A139AR74</accession>
<dbReference type="CDD" id="cd04047">
    <property type="entry name" value="C2B_Copine"/>
    <property type="match status" value="1"/>
</dbReference>
<dbReference type="AlphaFoldDB" id="A0A139AR74"/>
<gene>
    <name evidence="4" type="ORF">M427DRAFT_53479</name>
</gene>
<protein>
    <submittedName>
        <fullName evidence="4">Copine-domain-containing protein</fullName>
    </submittedName>
</protein>
<evidence type="ECO:0000256" key="2">
    <source>
        <dbReference type="SAM" id="MobiDB-lite"/>
    </source>
</evidence>
<dbReference type="PANTHER" id="PTHR10857:SF106">
    <property type="entry name" value="C2 DOMAIN-CONTAINING PROTEIN"/>
    <property type="match status" value="1"/>
</dbReference>
<organism evidence="4 5">
    <name type="scientific">Gonapodya prolifera (strain JEL478)</name>
    <name type="common">Monoblepharis prolifera</name>
    <dbReference type="NCBI Taxonomy" id="1344416"/>
    <lineage>
        <taxon>Eukaryota</taxon>
        <taxon>Fungi</taxon>
        <taxon>Fungi incertae sedis</taxon>
        <taxon>Chytridiomycota</taxon>
        <taxon>Chytridiomycota incertae sedis</taxon>
        <taxon>Monoblepharidomycetes</taxon>
        <taxon>Monoblepharidales</taxon>
        <taxon>Gonapodyaceae</taxon>
        <taxon>Gonapodya</taxon>
    </lineage>
</organism>
<dbReference type="OMA" id="EMAAQCV"/>
<dbReference type="CDD" id="cd04048">
    <property type="entry name" value="C2A_Copine"/>
    <property type="match status" value="1"/>
</dbReference>
<evidence type="ECO:0000259" key="3">
    <source>
        <dbReference type="PROSITE" id="PS50004"/>
    </source>
</evidence>
<dbReference type="PROSITE" id="PS50004">
    <property type="entry name" value="C2"/>
    <property type="match status" value="2"/>
</dbReference>
<evidence type="ECO:0000313" key="4">
    <source>
        <dbReference type="EMBL" id="KXS19023.1"/>
    </source>
</evidence>
<evidence type="ECO:0000256" key="1">
    <source>
        <dbReference type="ARBA" id="ARBA00009048"/>
    </source>
</evidence>
<keyword evidence="5" id="KW-1185">Reference proteome</keyword>
<feature type="domain" description="C2" evidence="3">
    <location>
        <begin position="348"/>
        <end position="484"/>
    </location>
</feature>
<dbReference type="STRING" id="1344416.A0A139AR74"/>
<dbReference type="InterPro" id="IPR000008">
    <property type="entry name" value="C2_dom"/>
</dbReference>
<dbReference type="InterPro" id="IPR045052">
    <property type="entry name" value="Copine"/>
</dbReference>